<protein>
    <submittedName>
        <fullName evidence="2">Uncharacterized protein</fullName>
    </submittedName>
</protein>
<keyword evidence="1" id="KW-0812">Transmembrane</keyword>
<sequence length="137" mass="15507">MKERSNVAKKREVRVALFISGVFQSRCECSAVQCSSTSLSHNIMLCSVFFLSMKRSLNSQEDAESEVQPRMTCRHILSITVILLCGQVVLGYILLFSSPVKFCRLLLFHITLNYMCAVLHALVHLHLHVHVLPTPSY</sequence>
<evidence type="ECO:0000313" key="2">
    <source>
        <dbReference type="EMBL" id="KAK7265231.1"/>
    </source>
</evidence>
<dbReference type="Proteomes" id="UP001359559">
    <property type="component" value="Unassembled WGS sequence"/>
</dbReference>
<reference evidence="2 3" key="1">
    <citation type="submission" date="2024-01" db="EMBL/GenBank/DDBJ databases">
        <title>The genomes of 5 underutilized Papilionoideae crops provide insights into root nodulation and disease resistance.</title>
        <authorList>
            <person name="Yuan L."/>
        </authorList>
    </citation>
    <scope>NUCLEOTIDE SEQUENCE [LARGE SCALE GENOMIC DNA]</scope>
    <source>
        <strain evidence="2">LY-2023</strain>
        <tissue evidence="2">Leaf</tissue>
    </source>
</reference>
<gene>
    <name evidence="2" type="ORF">RJT34_32847</name>
</gene>
<comment type="caution">
    <text evidence="2">The sequence shown here is derived from an EMBL/GenBank/DDBJ whole genome shotgun (WGS) entry which is preliminary data.</text>
</comment>
<dbReference type="AlphaFoldDB" id="A0AAN9EZ30"/>
<keyword evidence="3" id="KW-1185">Reference proteome</keyword>
<organism evidence="2 3">
    <name type="scientific">Clitoria ternatea</name>
    <name type="common">Butterfly pea</name>
    <dbReference type="NCBI Taxonomy" id="43366"/>
    <lineage>
        <taxon>Eukaryota</taxon>
        <taxon>Viridiplantae</taxon>
        <taxon>Streptophyta</taxon>
        <taxon>Embryophyta</taxon>
        <taxon>Tracheophyta</taxon>
        <taxon>Spermatophyta</taxon>
        <taxon>Magnoliopsida</taxon>
        <taxon>eudicotyledons</taxon>
        <taxon>Gunneridae</taxon>
        <taxon>Pentapetalae</taxon>
        <taxon>rosids</taxon>
        <taxon>fabids</taxon>
        <taxon>Fabales</taxon>
        <taxon>Fabaceae</taxon>
        <taxon>Papilionoideae</taxon>
        <taxon>50 kb inversion clade</taxon>
        <taxon>NPAAA clade</taxon>
        <taxon>indigoferoid/millettioid clade</taxon>
        <taxon>Phaseoleae</taxon>
        <taxon>Clitoria</taxon>
    </lineage>
</organism>
<evidence type="ECO:0000256" key="1">
    <source>
        <dbReference type="SAM" id="Phobius"/>
    </source>
</evidence>
<feature type="transmembrane region" description="Helical" evidence="1">
    <location>
        <begin position="107"/>
        <end position="127"/>
    </location>
</feature>
<proteinExistence type="predicted"/>
<keyword evidence="1" id="KW-1133">Transmembrane helix</keyword>
<accession>A0AAN9EZ30</accession>
<feature type="transmembrane region" description="Helical" evidence="1">
    <location>
        <begin position="76"/>
        <end position="95"/>
    </location>
</feature>
<evidence type="ECO:0000313" key="3">
    <source>
        <dbReference type="Proteomes" id="UP001359559"/>
    </source>
</evidence>
<keyword evidence="1" id="KW-0472">Membrane</keyword>
<dbReference type="EMBL" id="JAYKXN010000008">
    <property type="protein sequence ID" value="KAK7265231.1"/>
    <property type="molecule type" value="Genomic_DNA"/>
</dbReference>
<name>A0AAN9EZ30_CLITE</name>